<feature type="region of interest" description="Disordered" evidence="1">
    <location>
        <begin position="270"/>
        <end position="340"/>
    </location>
</feature>
<dbReference type="InterPro" id="IPR000467">
    <property type="entry name" value="G_patch_dom"/>
</dbReference>
<protein>
    <recommendedName>
        <fullName evidence="2">G-patch domain-containing protein</fullName>
    </recommendedName>
</protein>
<name>A0A4P9X3C8_9FUNG</name>
<dbReference type="PANTHER" id="PTHR23149">
    <property type="entry name" value="G PATCH DOMAIN CONTAINING PROTEIN"/>
    <property type="match status" value="1"/>
</dbReference>
<feature type="compositionally biased region" description="Basic residues" evidence="1">
    <location>
        <begin position="270"/>
        <end position="279"/>
    </location>
</feature>
<organism evidence="3 4">
    <name type="scientific">Caulochytrium protostelioides</name>
    <dbReference type="NCBI Taxonomy" id="1555241"/>
    <lineage>
        <taxon>Eukaryota</taxon>
        <taxon>Fungi</taxon>
        <taxon>Fungi incertae sedis</taxon>
        <taxon>Chytridiomycota</taxon>
        <taxon>Chytridiomycota incertae sedis</taxon>
        <taxon>Chytridiomycetes</taxon>
        <taxon>Caulochytriales</taxon>
        <taxon>Caulochytriaceae</taxon>
        <taxon>Caulochytrium</taxon>
    </lineage>
</organism>
<dbReference type="AlphaFoldDB" id="A0A4P9X3C8"/>
<evidence type="ECO:0000256" key="1">
    <source>
        <dbReference type="SAM" id="MobiDB-lite"/>
    </source>
</evidence>
<dbReference type="PROSITE" id="PS50174">
    <property type="entry name" value="G_PATCH"/>
    <property type="match status" value="1"/>
</dbReference>
<dbReference type="GO" id="GO:0005730">
    <property type="term" value="C:nucleolus"/>
    <property type="evidence" value="ECO:0007669"/>
    <property type="project" value="TreeGrafter"/>
</dbReference>
<dbReference type="GO" id="GO:0003676">
    <property type="term" value="F:nucleic acid binding"/>
    <property type="evidence" value="ECO:0007669"/>
    <property type="project" value="InterPro"/>
</dbReference>
<dbReference type="OrthoDB" id="29523at2759"/>
<evidence type="ECO:0000313" key="3">
    <source>
        <dbReference type="EMBL" id="RKO99537.1"/>
    </source>
</evidence>
<feature type="domain" description="G-patch" evidence="2">
    <location>
        <begin position="34"/>
        <end position="80"/>
    </location>
</feature>
<keyword evidence="4" id="KW-1185">Reference proteome</keyword>
<gene>
    <name evidence="3" type="ORF">CXG81DRAFT_27719</name>
</gene>
<sequence length="340" mass="34672">MSTTASLGATRPFCIALLTLTPTIALPVIRSGIMPTFAEQQLLKFGWKPGQAVGLRDDAPTRALRPTAKTDDRGLGAHLPGAAPVFQWWDHVYNQTSAQLRAMPAAAATAPAPPPPPPACGPAAPAISVHAALAGPDCSRALTDAELFAACGGRLARKGARASQGGKAARLAAQEARERAALQADPGALLGAAAAASAAAVAGTARPELAALSTMTAAALAGVRVGVIRDETDEPDGAAAGAGAPPATRAAKREAKQAAKAAKAAARHARRAAKLARRQVKADRRQAKADRRQAKADRRQAKADRRQAKADRRQAKAARRAARAAQPPTGTTAAATTACS</sequence>
<dbReference type="Proteomes" id="UP000274922">
    <property type="component" value="Unassembled WGS sequence"/>
</dbReference>
<reference evidence="4" key="1">
    <citation type="journal article" date="2018" name="Nat. Microbiol.">
        <title>Leveraging single-cell genomics to expand the fungal tree of life.</title>
        <authorList>
            <person name="Ahrendt S.R."/>
            <person name="Quandt C.A."/>
            <person name="Ciobanu D."/>
            <person name="Clum A."/>
            <person name="Salamov A."/>
            <person name="Andreopoulos B."/>
            <person name="Cheng J.F."/>
            <person name="Woyke T."/>
            <person name="Pelin A."/>
            <person name="Henrissat B."/>
            <person name="Reynolds N.K."/>
            <person name="Benny G.L."/>
            <person name="Smith M.E."/>
            <person name="James T.Y."/>
            <person name="Grigoriev I.V."/>
        </authorList>
    </citation>
    <scope>NUCLEOTIDE SEQUENCE [LARGE SCALE GENOMIC DNA]</scope>
    <source>
        <strain evidence="4">ATCC 52028</strain>
    </source>
</reference>
<accession>A0A4P9X3C8</accession>
<dbReference type="InterPro" id="IPR050656">
    <property type="entry name" value="PINX1"/>
</dbReference>
<evidence type="ECO:0000259" key="2">
    <source>
        <dbReference type="PROSITE" id="PS50174"/>
    </source>
</evidence>
<dbReference type="PANTHER" id="PTHR23149:SF9">
    <property type="entry name" value="G PATCH DOMAIN-CONTAINING PROTEIN 4"/>
    <property type="match status" value="1"/>
</dbReference>
<feature type="compositionally biased region" description="Basic and acidic residues" evidence="1">
    <location>
        <begin position="280"/>
        <end position="314"/>
    </location>
</feature>
<dbReference type="EMBL" id="ML014278">
    <property type="protein sequence ID" value="RKO99537.1"/>
    <property type="molecule type" value="Genomic_DNA"/>
</dbReference>
<evidence type="ECO:0000313" key="4">
    <source>
        <dbReference type="Proteomes" id="UP000274922"/>
    </source>
</evidence>
<dbReference type="STRING" id="1555241.A0A4P9X3C8"/>
<feature type="compositionally biased region" description="Low complexity" evidence="1">
    <location>
        <begin position="323"/>
        <end position="340"/>
    </location>
</feature>
<proteinExistence type="predicted"/>